<gene>
    <name evidence="2" type="ORF">NCTC11535_01002</name>
</gene>
<dbReference type="InterPro" id="IPR045596">
    <property type="entry name" value="DUF6459"/>
</dbReference>
<feature type="compositionally biased region" description="Polar residues" evidence="1">
    <location>
        <begin position="28"/>
        <end position="41"/>
    </location>
</feature>
<accession>A0ABY1VMK4</accession>
<evidence type="ECO:0000256" key="1">
    <source>
        <dbReference type="SAM" id="MobiDB-lite"/>
    </source>
</evidence>
<feature type="region of interest" description="Disordered" evidence="1">
    <location>
        <begin position="1"/>
        <end position="59"/>
    </location>
</feature>
<reference evidence="2 3" key="1">
    <citation type="submission" date="2018-06" db="EMBL/GenBank/DDBJ databases">
        <authorList>
            <consortium name="Pathogen Informatics"/>
            <person name="Doyle S."/>
        </authorList>
    </citation>
    <scope>NUCLEOTIDE SEQUENCE [LARGE SCALE GENOMIC DNA]</scope>
    <source>
        <strain evidence="2 3">NCTC11535</strain>
    </source>
</reference>
<comment type="caution">
    <text evidence="2">The sequence shown here is derived from an EMBL/GenBank/DDBJ whole genome shotgun (WGS) entry which is preliminary data.</text>
</comment>
<keyword evidence="3" id="KW-1185">Reference proteome</keyword>
<organism evidence="2 3">
    <name type="scientific">Actinomyces bovis</name>
    <dbReference type="NCBI Taxonomy" id="1658"/>
    <lineage>
        <taxon>Bacteria</taxon>
        <taxon>Bacillati</taxon>
        <taxon>Actinomycetota</taxon>
        <taxon>Actinomycetes</taxon>
        <taxon>Actinomycetales</taxon>
        <taxon>Actinomycetaceae</taxon>
        <taxon>Actinomyces</taxon>
    </lineage>
</organism>
<evidence type="ECO:0000313" key="2">
    <source>
        <dbReference type="EMBL" id="SPT53339.1"/>
    </source>
</evidence>
<proteinExistence type="predicted"/>
<dbReference type="RefSeq" id="WP_229116810.1">
    <property type="nucleotide sequence ID" value="NZ_UAPQ01000006.1"/>
</dbReference>
<dbReference type="Pfam" id="PF20060">
    <property type="entry name" value="DUF6459"/>
    <property type="match status" value="1"/>
</dbReference>
<dbReference type="EMBL" id="UAPQ01000006">
    <property type="protein sequence ID" value="SPT53339.1"/>
    <property type="molecule type" value="Genomic_DNA"/>
</dbReference>
<feature type="compositionally biased region" description="Low complexity" evidence="1">
    <location>
        <begin position="14"/>
        <end position="25"/>
    </location>
</feature>
<name>A0ABY1VMK4_9ACTO</name>
<dbReference type="Proteomes" id="UP000250006">
    <property type="component" value="Unassembled WGS sequence"/>
</dbReference>
<protein>
    <submittedName>
        <fullName evidence="2">Uncharacterized protein</fullName>
    </submittedName>
</protein>
<feature type="region of interest" description="Disordered" evidence="1">
    <location>
        <begin position="76"/>
        <end position="110"/>
    </location>
</feature>
<sequence length="252" mass="26935">MTSLTSARPTKLLPACPGAPQQPGQKRLSAQSAKRNPTHRQLSAAEVRKQAAYRTASPQAPEIRVTVAPAAGARQARRVSRALPGTPTIPTPEQRASLTGGPVLTPGTMPRQDWDRVRFRARVDLPEAMSLVELAACPRSAAPTEAPEKAAEVLVRASLEVLSGRRSAQALVRHTTPELFEAIARRSSLAQRLRGRVAPATAPAIRSSRAQQPVPGRAEAVVLVETAGRVRAAAARLLLRRGRWILAGLEIA</sequence>
<evidence type="ECO:0000313" key="3">
    <source>
        <dbReference type="Proteomes" id="UP000250006"/>
    </source>
</evidence>